<name>A0A5C3N8V3_9AGAM</name>
<reference evidence="1 2" key="1">
    <citation type="journal article" date="2019" name="Nat. Ecol. Evol.">
        <title>Megaphylogeny resolves global patterns of mushroom evolution.</title>
        <authorList>
            <person name="Varga T."/>
            <person name="Krizsan K."/>
            <person name="Foldi C."/>
            <person name="Dima B."/>
            <person name="Sanchez-Garcia M."/>
            <person name="Sanchez-Ramirez S."/>
            <person name="Szollosi G.J."/>
            <person name="Szarkandi J.G."/>
            <person name="Papp V."/>
            <person name="Albert L."/>
            <person name="Andreopoulos W."/>
            <person name="Angelini C."/>
            <person name="Antonin V."/>
            <person name="Barry K.W."/>
            <person name="Bougher N.L."/>
            <person name="Buchanan P."/>
            <person name="Buyck B."/>
            <person name="Bense V."/>
            <person name="Catcheside P."/>
            <person name="Chovatia M."/>
            <person name="Cooper J."/>
            <person name="Damon W."/>
            <person name="Desjardin D."/>
            <person name="Finy P."/>
            <person name="Geml J."/>
            <person name="Haridas S."/>
            <person name="Hughes K."/>
            <person name="Justo A."/>
            <person name="Karasinski D."/>
            <person name="Kautmanova I."/>
            <person name="Kiss B."/>
            <person name="Kocsube S."/>
            <person name="Kotiranta H."/>
            <person name="LaButti K.M."/>
            <person name="Lechner B.E."/>
            <person name="Liimatainen K."/>
            <person name="Lipzen A."/>
            <person name="Lukacs Z."/>
            <person name="Mihaltcheva S."/>
            <person name="Morgado L.N."/>
            <person name="Niskanen T."/>
            <person name="Noordeloos M.E."/>
            <person name="Ohm R.A."/>
            <person name="Ortiz-Santana B."/>
            <person name="Ovrebo C."/>
            <person name="Racz N."/>
            <person name="Riley R."/>
            <person name="Savchenko A."/>
            <person name="Shiryaev A."/>
            <person name="Soop K."/>
            <person name="Spirin V."/>
            <person name="Szebenyi C."/>
            <person name="Tomsovsky M."/>
            <person name="Tulloss R.E."/>
            <person name="Uehling J."/>
            <person name="Grigoriev I.V."/>
            <person name="Vagvolgyi C."/>
            <person name="Papp T."/>
            <person name="Martin F.M."/>
            <person name="Miettinen O."/>
            <person name="Hibbett D.S."/>
            <person name="Nagy L.G."/>
        </authorList>
    </citation>
    <scope>NUCLEOTIDE SEQUENCE [LARGE SCALE GENOMIC DNA]</scope>
    <source>
        <strain evidence="1 2">OMC1185</strain>
    </source>
</reference>
<accession>A0A5C3N8V3</accession>
<keyword evidence="2" id="KW-1185">Reference proteome</keyword>
<dbReference type="EMBL" id="ML213506">
    <property type="protein sequence ID" value="TFK54124.1"/>
    <property type="molecule type" value="Genomic_DNA"/>
</dbReference>
<evidence type="ECO:0000313" key="1">
    <source>
        <dbReference type="EMBL" id="TFK54124.1"/>
    </source>
</evidence>
<sequence length="58" mass="6270">MDQTTYVARLLSLTHEVMLGRPPPHRSPRATADILRGPPALPSAVMIAIRVAAPLFVP</sequence>
<protein>
    <submittedName>
        <fullName evidence="1">Uncharacterized protein</fullName>
    </submittedName>
</protein>
<organism evidence="1 2">
    <name type="scientific">Heliocybe sulcata</name>
    <dbReference type="NCBI Taxonomy" id="5364"/>
    <lineage>
        <taxon>Eukaryota</taxon>
        <taxon>Fungi</taxon>
        <taxon>Dikarya</taxon>
        <taxon>Basidiomycota</taxon>
        <taxon>Agaricomycotina</taxon>
        <taxon>Agaricomycetes</taxon>
        <taxon>Gloeophyllales</taxon>
        <taxon>Gloeophyllaceae</taxon>
        <taxon>Heliocybe</taxon>
    </lineage>
</organism>
<gene>
    <name evidence="1" type="ORF">OE88DRAFT_1654625</name>
</gene>
<dbReference type="AlphaFoldDB" id="A0A5C3N8V3"/>
<proteinExistence type="predicted"/>
<evidence type="ECO:0000313" key="2">
    <source>
        <dbReference type="Proteomes" id="UP000305948"/>
    </source>
</evidence>
<dbReference type="Proteomes" id="UP000305948">
    <property type="component" value="Unassembled WGS sequence"/>
</dbReference>